<feature type="compositionally biased region" description="Basic and acidic residues" evidence="1">
    <location>
        <begin position="445"/>
        <end position="454"/>
    </location>
</feature>
<feature type="compositionally biased region" description="Polar residues" evidence="1">
    <location>
        <begin position="519"/>
        <end position="528"/>
    </location>
</feature>
<feature type="compositionally biased region" description="Polar residues" evidence="1">
    <location>
        <begin position="558"/>
        <end position="581"/>
    </location>
</feature>
<feature type="compositionally biased region" description="Polar residues" evidence="1">
    <location>
        <begin position="181"/>
        <end position="205"/>
    </location>
</feature>
<feature type="compositionally biased region" description="Pro residues" evidence="1">
    <location>
        <begin position="138"/>
        <end position="169"/>
    </location>
</feature>
<feature type="compositionally biased region" description="Basic and acidic residues" evidence="1">
    <location>
        <begin position="283"/>
        <end position="292"/>
    </location>
</feature>
<feature type="compositionally biased region" description="Basic and acidic residues" evidence="1">
    <location>
        <begin position="582"/>
        <end position="594"/>
    </location>
</feature>
<feature type="compositionally biased region" description="Polar residues" evidence="1">
    <location>
        <begin position="219"/>
        <end position="231"/>
    </location>
</feature>
<accession>A0A162K5I7</accession>
<feature type="region of interest" description="Disordered" evidence="1">
    <location>
        <begin position="726"/>
        <end position="791"/>
    </location>
</feature>
<reference evidence="2 3" key="1">
    <citation type="journal article" date="2016" name="Genome Biol. Evol.">
        <title>Divergent and convergent evolution of fungal pathogenicity.</title>
        <authorList>
            <person name="Shang Y."/>
            <person name="Xiao G."/>
            <person name="Zheng P."/>
            <person name="Cen K."/>
            <person name="Zhan S."/>
            <person name="Wang C."/>
        </authorList>
    </citation>
    <scope>NUCLEOTIDE SEQUENCE [LARGE SCALE GENOMIC DNA]</scope>
    <source>
        <strain evidence="2 3">RCEF 1005</strain>
    </source>
</reference>
<organism evidence="2 3">
    <name type="scientific">Akanthomyces lecanii RCEF 1005</name>
    <dbReference type="NCBI Taxonomy" id="1081108"/>
    <lineage>
        <taxon>Eukaryota</taxon>
        <taxon>Fungi</taxon>
        <taxon>Dikarya</taxon>
        <taxon>Ascomycota</taxon>
        <taxon>Pezizomycotina</taxon>
        <taxon>Sordariomycetes</taxon>
        <taxon>Hypocreomycetidae</taxon>
        <taxon>Hypocreales</taxon>
        <taxon>Cordycipitaceae</taxon>
        <taxon>Akanthomyces</taxon>
        <taxon>Cordyceps confragosa</taxon>
    </lineage>
</organism>
<gene>
    <name evidence="2" type="ORF">LEL_04026</name>
</gene>
<proteinExistence type="predicted"/>
<feature type="region of interest" description="Disordered" evidence="1">
    <location>
        <begin position="807"/>
        <end position="826"/>
    </location>
</feature>
<dbReference type="STRING" id="1081108.A0A162K5I7"/>
<feature type="region of interest" description="Disordered" evidence="1">
    <location>
        <begin position="281"/>
        <end position="325"/>
    </location>
</feature>
<dbReference type="AlphaFoldDB" id="A0A162K5I7"/>
<feature type="region of interest" description="Disordered" evidence="1">
    <location>
        <begin position="352"/>
        <end position="595"/>
    </location>
</feature>
<feature type="compositionally biased region" description="Low complexity" evidence="1">
    <location>
        <begin position="75"/>
        <end position="88"/>
    </location>
</feature>
<feature type="region of interest" description="Disordered" evidence="1">
    <location>
        <begin position="635"/>
        <end position="660"/>
    </location>
</feature>
<feature type="compositionally biased region" description="Basic residues" evidence="1">
    <location>
        <begin position="401"/>
        <end position="413"/>
    </location>
</feature>
<feature type="region of interest" description="Disordered" evidence="1">
    <location>
        <begin position="963"/>
        <end position="1016"/>
    </location>
</feature>
<keyword evidence="3" id="KW-1185">Reference proteome</keyword>
<feature type="region of interest" description="Disordered" evidence="1">
    <location>
        <begin position="26"/>
        <end position="59"/>
    </location>
</feature>
<feature type="compositionally biased region" description="Pro residues" evidence="1">
    <location>
        <begin position="754"/>
        <end position="763"/>
    </location>
</feature>
<evidence type="ECO:0000256" key="1">
    <source>
        <dbReference type="SAM" id="MobiDB-lite"/>
    </source>
</evidence>
<protein>
    <submittedName>
        <fullName evidence="2">Uncharacterized protein</fullName>
    </submittedName>
</protein>
<feature type="compositionally biased region" description="Low complexity" evidence="1">
    <location>
        <begin position="242"/>
        <end position="252"/>
    </location>
</feature>
<sequence>MLATAPLAPSPTIMGSSTEHMYRALSDPLVPSPRQFKKHKTLPRPANDIDLAPDVTPSRATSDAYRLVLDASYALSSSATHSSPAAGSQTVKPTSRRLASTSAAGPDPPPTPPAHSRASSSGNPTLDPSPTAAEPARLHPPPPLGLRKPPVTPPDQRSPPTPDVTPPKPQTAVKAVRQPHWEQSSTGATPTDSRNDSFKTAQEEQFSSEDDHARAALKSRTNSAHTSQTTILRIPELPAPAPVQVQPLASAPGNPPVSVQQLTPRTMDEFRQFDGEWDSARQLAEDCNHEQQQDGSRPRAVVSKRRRPVPNTPIITSPPTAKREVVEEHVITPTAATRAARHVQVRDNAVVDASPVSSSVRSVSETSASVDARRSSATSARSSSSAVVEVLVMNGPAQPPQRRRTLRHVKKQNLLRQPLPVPERSSGSSFDAHRRLPQPQRKRHESPVSRDRSRPPSTQVTSNHPIGDNRARREIWSNGGIPVIVVPDRRSSNRSKSREPSLRSTSSKRSKRSASIGSPQRTRGSLDTSRPESLARGRNAGRTAGDERTMDFAPVIPTRSSSLSAPTSRNVSRTNSLTTESMRAHNDLQRKEDEAASVNSAKAVKSERHVGETFPVLSLPLAPTSPIKLADAQFNRDRPMSPPLDQLPTEDGMSAKKYSSRNTPFSVTSVATTGTAPEVSEAFAVHMYPHQNSSVVMINHSARPSDSSSAAHIAALPQLVPTITTTDAQSEPPVTPPEQQNKTEDIDSPLRNPRAPPDPPSHPPMLNLIPATPSGATPADESDRRLGNFFETTPPRRESLIKRAFSRRRRNSVDYPPNSAKSPGRLTRSFSLSRSLGLDSSARPVFGVDIDGEVAPKKASRDPVEREKLHPLWRPQYEDDECEYGDSCPHHSKRDTTYRYPLVDNRPRPPKRSLSARMKNTFAILPARNDRQYPVEDRTSWPERRIIRRTPSGNLRVMQRRASLESLPMSPRLNRGQTEPLRPSTDTEQTRRPFRLPGALRRAETADAGTGQRRRRFSLSDKLEDIHNIPRFLNDKRREKRTQELRQMISGPTNVRDGVGEVVRRGNSWGNREIFNANHNDF</sequence>
<dbReference type="OrthoDB" id="3870679at2759"/>
<evidence type="ECO:0000313" key="3">
    <source>
        <dbReference type="Proteomes" id="UP000076881"/>
    </source>
</evidence>
<evidence type="ECO:0000313" key="2">
    <source>
        <dbReference type="EMBL" id="OAA77203.1"/>
    </source>
</evidence>
<feature type="region of interest" description="Disordered" evidence="1">
    <location>
        <begin position="75"/>
        <end position="266"/>
    </location>
</feature>
<name>A0A162K5I7_CORDF</name>
<feature type="compositionally biased region" description="Low complexity" evidence="1">
    <location>
        <begin position="352"/>
        <end position="388"/>
    </location>
</feature>
<feature type="compositionally biased region" description="Basic and acidic residues" evidence="1">
    <location>
        <begin position="487"/>
        <end position="501"/>
    </location>
</feature>
<dbReference type="Proteomes" id="UP000076881">
    <property type="component" value="Unassembled WGS sequence"/>
</dbReference>
<dbReference type="EMBL" id="AZHF01000003">
    <property type="protein sequence ID" value="OAA77203.1"/>
    <property type="molecule type" value="Genomic_DNA"/>
</dbReference>
<comment type="caution">
    <text evidence="2">The sequence shown here is derived from an EMBL/GenBank/DDBJ whole genome shotgun (WGS) entry which is preliminary data.</text>
</comment>